<proteinExistence type="predicted"/>
<reference evidence="1" key="1">
    <citation type="journal article" date="2015" name="Nature">
        <title>Complex archaea that bridge the gap between prokaryotes and eukaryotes.</title>
        <authorList>
            <person name="Spang A."/>
            <person name="Saw J.H."/>
            <person name="Jorgensen S.L."/>
            <person name="Zaremba-Niedzwiedzka K."/>
            <person name="Martijn J."/>
            <person name="Lind A.E."/>
            <person name="van Eijk R."/>
            <person name="Schleper C."/>
            <person name="Guy L."/>
            <person name="Ettema T.J."/>
        </authorList>
    </citation>
    <scope>NUCLEOTIDE SEQUENCE</scope>
</reference>
<organism evidence="1">
    <name type="scientific">marine sediment metagenome</name>
    <dbReference type="NCBI Taxonomy" id="412755"/>
    <lineage>
        <taxon>unclassified sequences</taxon>
        <taxon>metagenomes</taxon>
        <taxon>ecological metagenomes</taxon>
    </lineage>
</organism>
<protein>
    <recommendedName>
        <fullName evidence="2">D-tyrosyl-tRNA(Tyr) deacylase</fullName>
    </recommendedName>
</protein>
<gene>
    <name evidence="1" type="ORF">LCGC14_1795680</name>
</gene>
<dbReference type="Pfam" id="PF04414">
    <property type="entry name" value="tRNA_deacylase"/>
    <property type="match status" value="1"/>
</dbReference>
<dbReference type="AlphaFoldDB" id="A0A0F9GRC6"/>
<evidence type="ECO:0008006" key="2">
    <source>
        <dbReference type="Google" id="ProtNLM"/>
    </source>
</evidence>
<accession>A0A0F9GRC6</accession>
<name>A0A0F9GRC6_9ZZZZ</name>
<dbReference type="GO" id="GO:0051499">
    <property type="term" value="F:D-aminoacyl-tRNA deacylase activity"/>
    <property type="evidence" value="ECO:0007669"/>
    <property type="project" value="InterPro"/>
</dbReference>
<dbReference type="SUPFAM" id="SSF142535">
    <property type="entry name" value="AF0625-like"/>
    <property type="match status" value="1"/>
</dbReference>
<sequence>EFLATAILQSIFKYIEYNGKKNQEIGIGFGGTHYSPNFSRLIRNKDVAMSFLCPKYYIQSLTVDMIKQTIDNTLENVDYFIVDWKGTNSEDKKHLIPLLEEFNIPIRKTKEF</sequence>
<feature type="non-terminal residue" evidence="1">
    <location>
        <position position="1"/>
    </location>
</feature>
<evidence type="ECO:0000313" key="1">
    <source>
        <dbReference type="EMBL" id="KKM01310.1"/>
    </source>
</evidence>
<dbReference type="Gene3D" id="3.40.50.10700">
    <property type="entry name" value="AF0625-like"/>
    <property type="match status" value="1"/>
</dbReference>
<dbReference type="EMBL" id="LAZR01017229">
    <property type="protein sequence ID" value="KKM01310.1"/>
    <property type="molecule type" value="Genomic_DNA"/>
</dbReference>
<dbReference type="InterPro" id="IPR007508">
    <property type="entry name" value="DtdA"/>
</dbReference>
<comment type="caution">
    <text evidence="1">The sequence shown here is derived from an EMBL/GenBank/DDBJ whole genome shotgun (WGS) entry which is preliminary data.</text>
</comment>